<organism evidence="2 3">
    <name type="scientific">Bifidobacterium aerophilum</name>
    <dbReference type="NCBI Taxonomy" id="1798155"/>
    <lineage>
        <taxon>Bacteria</taxon>
        <taxon>Bacillati</taxon>
        <taxon>Actinomycetota</taxon>
        <taxon>Actinomycetes</taxon>
        <taxon>Bifidobacteriales</taxon>
        <taxon>Bifidobacteriaceae</taxon>
        <taxon>Bifidobacterium</taxon>
    </lineage>
</organism>
<evidence type="ECO:0000313" key="3">
    <source>
        <dbReference type="Proteomes" id="UP000469194"/>
    </source>
</evidence>
<name>A0A6N9Z6J3_9BIFI</name>
<dbReference type="RefSeq" id="WP_163231888.1">
    <property type="nucleotide sequence ID" value="NZ_WHZW01000017.1"/>
</dbReference>
<keyword evidence="3" id="KW-1185">Reference proteome</keyword>
<feature type="compositionally biased region" description="Basic and acidic residues" evidence="1">
    <location>
        <begin position="47"/>
        <end position="61"/>
    </location>
</feature>
<reference evidence="2 3" key="1">
    <citation type="submission" date="2019-10" db="EMBL/GenBank/DDBJ databases">
        <title>Bifidobacterium from non-human primates.</title>
        <authorList>
            <person name="Modesto M."/>
        </authorList>
    </citation>
    <scope>NUCLEOTIDE SEQUENCE [LARGE SCALE GENOMIC DNA]</scope>
    <source>
        <strain evidence="2 3">TRE17</strain>
    </source>
</reference>
<dbReference type="Proteomes" id="UP000469194">
    <property type="component" value="Unassembled WGS sequence"/>
</dbReference>
<feature type="region of interest" description="Disordered" evidence="1">
    <location>
        <begin position="1"/>
        <end position="61"/>
    </location>
</feature>
<sequence length="61" mass="7029">MGVLHEKPESETRITDTSRASESDEAGRAVRQRRDNTGEPEYGNSIDRNDFHTHVEWDQTN</sequence>
<feature type="compositionally biased region" description="Basic and acidic residues" evidence="1">
    <location>
        <begin position="1"/>
        <end position="37"/>
    </location>
</feature>
<dbReference type="EMBL" id="WHZW01000017">
    <property type="protein sequence ID" value="NEG90030.1"/>
    <property type="molecule type" value="Genomic_DNA"/>
</dbReference>
<evidence type="ECO:0000256" key="1">
    <source>
        <dbReference type="SAM" id="MobiDB-lite"/>
    </source>
</evidence>
<dbReference type="AlphaFoldDB" id="A0A6N9Z6J3"/>
<protein>
    <submittedName>
        <fullName evidence="2">Uncharacterized protein</fullName>
    </submittedName>
</protein>
<accession>A0A6N9Z6J3</accession>
<evidence type="ECO:0000313" key="2">
    <source>
        <dbReference type="EMBL" id="NEG90030.1"/>
    </source>
</evidence>
<comment type="caution">
    <text evidence="2">The sequence shown here is derived from an EMBL/GenBank/DDBJ whole genome shotgun (WGS) entry which is preliminary data.</text>
</comment>
<gene>
    <name evidence="2" type="ORF">GFD25_08555</name>
</gene>
<proteinExistence type="predicted"/>